<proteinExistence type="predicted"/>
<reference evidence="3 4" key="1">
    <citation type="submission" date="2019-10" db="EMBL/GenBank/DDBJ databases">
        <authorList>
            <person name="Palmer J.M."/>
        </authorList>
    </citation>
    <scope>NUCLEOTIDE SEQUENCE [LARGE SCALE GENOMIC DNA]</scope>
    <source>
        <strain evidence="3 4">TWF718</strain>
    </source>
</reference>
<feature type="region of interest" description="Disordered" evidence="1">
    <location>
        <begin position="1"/>
        <end position="36"/>
    </location>
</feature>
<dbReference type="GO" id="GO:1990275">
    <property type="term" value="F:preribosome binding"/>
    <property type="evidence" value="ECO:0007669"/>
    <property type="project" value="TreeGrafter"/>
</dbReference>
<feature type="domain" description="AAA+ ATPase" evidence="2">
    <location>
        <begin position="381"/>
        <end position="514"/>
    </location>
</feature>
<dbReference type="Gene3D" id="3.40.50.300">
    <property type="entry name" value="P-loop containing nucleotide triphosphate hydrolases"/>
    <property type="match status" value="1"/>
</dbReference>
<feature type="compositionally biased region" description="Polar residues" evidence="1">
    <location>
        <begin position="11"/>
        <end position="27"/>
    </location>
</feature>
<dbReference type="GO" id="GO:0042254">
    <property type="term" value="P:ribosome biogenesis"/>
    <property type="evidence" value="ECO:0007669"/>
    <property type="project" value="TreeGrafter"/>
</dbReference>
<dbReference type="PANTHER" id="PTHR23077:SF132">
    <property type="entry name" value="ATP-DEPENDENT ZN PROTEASE"/>
    <property type="match status" value="1"/>
</dbReference>
<organism evidence="3 4">
    <name type="scientific">Orbilia javanica</name>
    <dbReference type="NCBI Taxonomy" id="47235"/>
    <lineage>
        <taxon>Eukaryota</taxon>
        <taxon>Fungi</taxon>
        <taxon>Dikarya</taxon>
        <taxon>Ascomycota</taxon>
        <taxon>Pezizomycotina</taxon>
        <taxon>Orbiliomycetes</taxon>
        <taxon>Orbiliales</taxon>
        <taxon>Orbiliaceae</taxon>
        <taxon>Orbilia</taxon>
    </lineage>
</organism>
<dbReference type="Pfam" id="PF00004">
    <property type="entry name" value="AAA"/>
    <property type="match status" value="1"/>
</dbReference>
<comment type="caution">
    <text evidence="3">The sequence shown here is derived from an EMBL/GenBank/DDBJ whole genome shotgun (WGS) entry which is preliminary data.</text>
</comment>
<gene>
    <name evidence="3" type="ORF">TWF718_001104</name>
</gene>
<dbReference type="GO" id="GO:0005634">
    <property type="term" value="C:nucleus"/>
    <property type="evidence" value="ECO:0007669"/>
    <property type="project" value="TreeGrafter"/>
</dbReference>
<evidence type="ECO:0000259" key="2">
    <source>
        <dbReference type="SMART" id="SM00382"/>
    </source>
</evidence>
<accession>A0AAN8N8C0</accession>
<evidence type="ECO:0000313" key="3">
    <source>
        <dbReference type="EMBL" id="KAK6356762.1"/>
    </source>
</evidence>
<dbReference type="CDD" id="cd19481">
    <property type="entry name" value="RecA-like_protease"/>
    <property type="match status" value="1"/>
</dbReference>
<keyword evidence="4" id="KW-1185">Reference proteome</keyword>
<dbReference type="EMBL" id="JAVHNR010000001">
    <property type="protein sequence ID" value="KAK6356762.1"/>
    <property type="molecule type" value="Genomic_DNA"/>
</dbReference>
<dbReference type="InterPro" id="IPR003959">
    <property type="entry name" value="ATPase_AAA_core"/>
</dbReference>
<dbReference type="InterPro" id="IPR003593">
    <property type="entry name" value="AAA+_ATPase"/>
</dbReference>
<dbReference type="SUPFAM" id="SSF52540">
    <property type="entry name" value="P-loop containing nucleoside triphosphate hydrolases"/>
    <property type="match status" value="1"/>
</dbReference>
<dbReference type="GO" id="GO:0016887">
    <property type="term" value="F:ATP hydrolysis activity"/>
    <property type="evidence" value="ECO:0007669"/>
    <property type="project" value="InterPro"/>
</dbReference>
<evidence type="ECO:0000313" key="4">
    <source>
        <dbReference type="Proteomes" id="UP001313282"/>
    </source>
</evidence>
<dbReference type="PANTHER" id="PTHR23077">
    <property type="entry name" value="AAA-FAMILY ATPASE"/>
    <property type="match status" value="1"/>
</dbReference>
<sequence>MTKNYFPIPSAVSSSTVERNMNPSIATSLPEPTRSPASILTAPQYLQSDENTVTERRQPQGGAFNFQSFLTTIEGIESSGNVRAQRLAANLASLEADVSNTNNATGNPTLTSDRSYRTLETLAVMPPTQTQQNGGFQKIGRPEQGVSSYPKAAFDATASGCSHKPKHPGAVVSSIIAHGDGKFDDLNTQIIASVRHAHPGGRLIPLDIQNLDVLGFCFTGHAELRMLTSVVDGTGISHYFFAPPAKRAASGEITGTMGQKPQYEAGVITYKDAKWTIYFASWAKGYDVFQRGYIVHDLGTDGDGVIEEFVRACGTWTSTPKNQIWVFDQGFWQLDAALYKSVMKANWADIILPETLKEDVLNDVLGFYAAEDTYRGLRIPWKRGVVFYGPPGNGKTITLKAIMKALYTPSESIPPLPIPSLYVKTLAGWGPPEFSIRAIFEKAREQAPCFLIWEDLDSIINDSNRSFFLNELDGLEDNNGILVIGTTNHLDRLDPGIVKRPSRFDRKYLFDNPSDSERVRYVEYWRKKLADTPIDFTDDLVNELAGLMKDFSFAYMKEAFVSTLLILAGRRNNKDGGDEWTAKFQETIKKQIKQLREQLDAQLSRRPDPIFTLDAQ</sequence>
<dbReference type="GO" id="GO:0003723">
    <property type="term" value="F:RNA binding"/>
    <property type="evidence" value="ECO:0007669"/>
    <property type="project" value="TreeGrafter"/>
</dbReference>
<dbReference type="InterPro" id="IPR050168">
    <property type="entry name" value="AAA_ATPase_domain"/>
</dbReference>
<evidence type="ECO:0000256" key="1">
    <source>
        <dbReference type="SAM" id="MobiDB-lite"/>
    </source>
</evidence>
<protein>
    <recommendedName>
        <fullName evidence="2">AAA+ ATPase domain-containing protein</fullName>
    </recommendedName>
</protein>
<dbReference type="Proteomes" id="UP001313282">
    <property type="component" value="Unassembled WGS sequence"/>
</dbReference>
<dbReference type="InterPro" id="IPR027417">
    <property type="entry name" value="P-loop_NTPase"/>
</dbReference>
<dbReference type="SMART" id="SM00382">
    <property type="entry name" value="AAA"/>
    <property type="match status" value="1"/>
</dbReference>
<dbReference type="GO" id="GO:0005524">
    <property type="term" value="F:ATP binding"/>
    <property type="evidence" value="ECO:0007669"/>
    <property type="project" value="InterPro"/>
</dbReference>
<name>A0AAN8N8C0_9PEZI</name>
<dbReference type="AlphaFoldDB" id="A0AAN8N8C0"/>